<dbReference type="Gene3D" id="1.10.10.60">
    <property type="entry name" value="Homeodomain-like"/>
    <property type="match status" value="1"/>
</dbReference>
<feature type="domain" description="RNA polymerase sigma factor 54 DNA-binding" evidence="10">
    <location>
        <begin position="343"/>
        <end position="499"/>
    </location>
</feature>
<dbReference type="PIRSF" id="PIRSF000774">
    <property type="entry name" value="RpoN"/>
    <property type="match status" value="1"/>
</dbReference>
<keyword evidence="5 9" id="KW-0805">Transcription regulation</keyword>
<dbReference type="Gene3D" id="1.10.10.1330">
    <property type="entry name" value="RNA polymerase sigma-54 factor, core-binding domain"/>
    <property type="match status" value="1"/>
</dbReference>
<comment type="function">
    <text evidence="9">Sigma factors are initiation factors that promote the attachment of RNA polymerase to specific initiation sites and are then released.</text>
</comment>
<evidence type="ECO:0000256" key="8">
    <source>
        <dbReference type="ARBA" id="ARBA00023163"/>
    </source>
</evidence>
<reference evidence="12 13" key="1">
    <citation type="submission" date="2024-08" db="EMBL/GenBank/DDBJ databases">
        <authorList>
            <person name="Lu H."/>
        </authorList>
    </citation>
    <scope>NUCLEOTIDE SEQUENCE [LARGE SCALE GENOMIC DNA]</scope>
    <source>
        <strain evidence="12 13">DXS20W</strain>
    </source>
</reference>
<keyword evidence="8 9" id="KW-0804">Transcription</keyword>
<evidence type="ECO:0000256" key="9">
    <source>
        <dbReference type="PIRNR" id="PIRNR000774"/>
    </source>
</evidence>
<dbReference type="NCBIfam" id="NF009118">
    <property type="entry name" value="PRK12469.1"/>
    <property type="match status" value="1"/>
</dbReference>
<evidence type="ECO:0000256" key="7">
    <source>
        <dbReference type="ARBA" id="ARBA00023125"/>
    </source>
</evidence>
<dbReference type="InterPro" id="IPR007634">
    <property type="entry name" value="RNA_pol_sigma_54_DNA-bd"/>
</dbReference>
<dbReference type="PANTHER" id="PTHR32248">
    <property type="entry name" value="RNA POLYMERASE SIGMA-54 FACTOR"/>
    <property type="match status" value="1"/>
</dbReference>
<evidence type="ECO:0000256" key="5">
    <source>
        <dbReference type="ARBA" id="ARBA00023015"/>
    </source>
</evidence>
<protein>
    <recommendedName>
        <fullName evidence="9">RNA polymerase sigma-54 factor</fullName>
    </recommendedName>
</protein>
<evidence type="ECO:0000259" key="10">
    <source>
        <dbReference type="Pfam" id="PF04552"/>
    </source>
</evidence>
<dbReference type="EMBL" id="JBIGHX010000004">
    <property type="protein sequence ID" value="MFG6462608.1"/>
    <property type="molecule type" value="Genomic_DNA"/>
</dbReference>
<dbReference type="PANTHER" id="PTHR32248:SF4">
    <property type="entry name" value="RNA POLYMERASE SIGMA-54 FACTOR"/>
    <property type="match status" value="1"/>
</dbReference>
<dbReference type="NCBIfam" id="TIGR02395">
    <property type="entry name" value="rpoN_sigma"/>
    <property type="match status" value="1"/>
</dbReference>
<gene>
    <name evidence="12" type="primary">rpoN</name>
    <name evidence="12" type="ORF">ACG04Q_13595</name>
</gene>
<keyword evidence="4 9" id="KW-0548">Nucleotidyltransferase</keyword>
<dbReference type="PROSITE" id="PS50044">
    <property type="entry name" value="SIGMA54_3"/>
    <property type="match status" value="1"/>
</dbReference>
<dbReference type="Proteomes" id="UP001606302">
    <property type="component" value="Unassembled WGS sequence"/>
</dbReference>
<dbReference type="Pfam" id="PF04963">
    <property type="entry name" value="Sigma54_CBD"/>
    <property type="match status" value="1"/>
</dbReference>
<evidence type="ECO:0000313" key="13">
    <source>
        <dbReference type="Proteomes" id="UP001606302"/>
    </source>
</evidence>
<dbReference type="Pfam" id="PF00309">
    <property type="entry name" value="Sigma54_AID"/>
    <property type="match status" value="1"/>
</dbReference>
<comment type="similarity">
    <text evidence="1 9">Belongs to the sigma-54 factor family.</text>
</comment>
<name>A0ABW7GKZ3_9BURK</name>
<comment type="caution">
    <text evidence="12">The sequence shown here is derived from an EMBL/GenBank/DDBJ whole genome shotgun (WGS) entry which is preliminary data.</text>
</comment>
<evidence type="ECO:0000256" key="2">
    <source>
        <dbReference type="ARBA" id="ARBA00022478"/>
    </source>
</evidence>
<keyword evidence="7 9" id="KW-0238">DNA-binding</keyword>
<keyword evidence="6 9" id="KW-0731">Sigma factor</keyword>
<keyword evidence="2 9" id="KW-0240">DNA-directed RNA polymerase</keyword>
<keyword evidence="13" id="KW-1185">Reference proteome</keyword>
<evidence type="ECO:0000256" key="3">
    <source>
        <dbReference type="ARBA" id="ARBA00022679"/>
    </source>
</evidence>
<dbReference type="PRINTS" id="PR00045">
    <property type="entry name" value="SIGMA54FCT"/>
</dbReference>
<dbReference type="InterPro" id="IPR007046">
    <property type="entry name" value="RNA_pol_sigma_54_core-bd"/>
</dbReference>
<evidence type="ECO:0000256" key="4">
    <source>
        <dbReference type="ARBA" id="ARBA00022695"/>
    </source>
</evidence>
<keyword evidence="3 9" id="KW-0808">Transferase</keyword>
<proteinExistence type="inferred from homology"/>
<accession>A0ABW7GKZ3</accession>
<dbReference type="InterPro" id="IPR038709">
    <property type="entry name" value="RpoN_core-bd_sf"/>
</dbReference>
<dbReference type="InterPro" id="IPR000394">
    <property type="entry name" value="RNA_pol_sigma_54"/>
</dbReference>
<organism evidence="12 13">
    <name type="scientific">Pelomonas lactea</name>
    <dbReference type="NCBI Taxonomy" id="3299030"/>
    <lineage>
        <taxon>Bacteria</taxon>
        <taxon>Pseudomonadati</taxon>
        <taxon>Pseudomonadota</taxon>
        <taxon>Betaproteobacteria</taxon>
        <taxon>Burkholderiales</taxon>
        <taxon>Sphaerotilaceae</taxon>
        <taxon>Roseateles</taxon>
    </lineage>
</organism>
<sequence>MASLDLRVDHRQTQTLSPRLQHAVRLLQMSSLDFAAMLRDTLGRNPFLEVDDAEGGDVVEGSQPTASVLDGETVPGALMGLAAESAQEAPLAPADVDLAPGATDVGDAMDGSDRDLWSADGGSGLRHGDGGEADLLALMAAEATLNQHLHAQLNVLPLPGRDLQLARAIVESLDDDGYLRTPLTELLAVAGLDPAPDLQEMQIALKRVQALEPAGVGARDVGECLLLQLPAIACDETRALARTIVRDHLPALAARDTAALARHLGEPPARVEAVCNRIRRLDPRPGWRLGASHAPYVVPDVLVKKVRGRWTVQLNPAVVPKVRLNQVYASLFQRHRTPGNAALGEHLQEARWTLRNVEQRFSTILDVAEAIVERQQAFLDYGSMAMKPLGLKEIAQACGIHESTVSRVTNNKYMATPAGVLELKYFFSRAMTSANGSACSGTAIRELVRDIIEAEPPQAPLSDAEITRQLAQQGLVVARRTVTKYRQMLKIDAVERRKRVG</sequence>
<evidence type="ECO:0000256" key="1">
    <source>
        <dbReference type="ARBA" id="ARBA00008798"/>
    </source>
</evidence>
<dbReference type="Pfam" id="PF04552">
    <property type="entry name" value="Sigma54_DBD"/>
    <property type="match status" value="1"/>
</dbReference>
<evidence type="ECO:0000256" key="6">
    <source>
        <dbReference type="ARBA" id="ARBA00023082"/>
    </source>
</evidence>
<dbReference type="RefSeq" id="WP_394511476.1">
    <property type="nucleotide sequence ID" value="NZ_JBIGHX010000004.1"/>
</dbReference>
<evidence type="ECO:0000259" key="11">
    <source>
        <dbReference type="Pfam" id="PF04963"/>
    </source>
</evidence>
<dbReference type="PROSITE" id="PS00718">
    <property type="entry name" value="SIGMA54_2"/>
    <property type="match status" value="1"/>
</dbReference>
<feature type="domain" description="RNA polymerase sigma factor 54 core-binding" evidence="11">
    <location>
        <begin position="138"/>
        <end position="328"/>
    </location>
</feature>
<evidence type="ECO:0000313" key="12">
    <source>
        <dbReference type="EMBL" id="MFG6462608.1"/>
    </source>
</evidence>